<dbReference type="PANTHER" id="PTHR31508:SF2">
    <property type="entry name" value="PROTEIN PITCHFORK"/>
    <property type="match status" value="1"/>
</dbReference>
<dbReference type="EMBL" id="KK846531">
    <property type="protein sequence ID" value="KFP88022.1"/>
    <property type="molecule type" value="Genomic_DNA"/>
</dbReference>
<organism evidence="1 2">
    <name type="scientific">Acanthisitta chloris</name>
    <name type="common">rifleman</name>
    <dbReference type="NCBI Taxonomy" id="57068"/>
    <lineage>
        <taxon>Eukaryota</taxon>
        <taxon>Metazoa</taxon>
        <taxon>Chordata</taxon>
        <taxon>Craniata</taxon>
        <taxon>Vertebrata</taxon>
        <taxon>Euteleostomi</taxon>
        <taxon>Archelosauria</taxon>
        <taxon>Archosauria</taxon>
        <taxon>Dinosauria</taxon>
        <taxon>Saurischia</taxon>
        <taxon>Theropoda</taxon>
        <taxon>Coelurosauria</taxon>
        <taxon>Aves</taxon>
        <taxon>Neognathae</taxon>
        <taxon>Neoaves</taxon>
        <taxon>Telluraves</taxon>
        <taxon>Australaves</taxon>
        <taxon>Passeriformes</taxon>
        <taxon>Acanthisittidae</taxon>
        <taxon>Acanthisitta</taxon>
    </lineage>
</organism>
<name>A0A091NG64_9PASS</name>
<keyword evidence="2" id="KW-1185">Reference proteome</keyword>
<reference evidence="1 2" key="1">
    <citation type="submission" date="2014-04" db="EMBL/GenBank/DDBJ databases">
        <title>Genome evolution of avian class.</title>
        <authorList>
            <person name="Zhang G."/>
            <person name="Li C."/>
        </authorList>
    </citation>
    <scope>NUCLEOTIDE SEQUENCE [LARGE SCALE GENOMIC DNA]</scope>
    <source>
        <strain evidence="1">BGI_N310</strain>
    </source>
</reference>
<evidence type="ECO:0000313" key="2">
    <source>
        <dbReference type="Proteomes" id="UP000053537"/>
    </source>
</evidence>
<dbReference type="Proteomes" id="UP000053537">
    <property type="component" value="Unassembled WGS sequence"/>
</dbReference>
<accession>A0A091NG64</accession>
<protein>
    <submittedName>
        <fullName evidence="1">Protein pitchfork</fullName>
    </submittedName>
</protein>
<feature type="non-terminal residue" evidence="1">
    <location>
        <position position="43"/>
    </location>
</feature>
<proteinExistence type="predicted"/>
<dbReference type="PANTHER" id="PTHR31508">
    <property type="entry name" value="PROTEIN PITCHFORK"/>
    <property type="match status" value="1"/>
</dbReference>
<feature type="non-terminal residue" evidence="1">
    <location>
        <position position="1"/>
    </location>
</feature>
<dbReference type="InterPro" id="IPR033602">
    <property type="entry name" value="CIMAP3"/>
</dbReference>
<evidence type="ECO:0000313" key="1">
    <source>
        <dbReference type="EMBL" id="KFP88022.1"/>
    </source>
</evidence>
<dbReference type="AlphaFoldDB" id="A0A091NG64"/>
<dbReference type="GO" id="GO:0031344">
    <property type="term" value="P:regulation of cell projection organization"/>
    <property type="evidence" value="ECO:0007669"/>
    <property type="project" value="TreeGrafter"/>
</dbReference>
<dbReference type="GO" id="GO:0008092">
    <property type="term" value="F:cytoskeletal protein binding"/>
    <property type="evidence" value="ECO:0007669"/>
    <property type="project" value="TreeGrafter"/>
</dbReference>
<gene>
    <name evidence="1" type="ORF">N310_05434</name>
</gene>
<sequence>PGTYNVDPPTCRKVTWPMKFGSPDWSLVPMPTQRMVKMEVQRV</sequence>